<reference evidence="1 2" key="2">
    <citation type="journal article" date="2022" name="Mol. Ecol. Resour.">
        <title>The genomes of chicory, endive, great burdock and yacon provide insights into Asteraceae paleo-polyploidization history and plant inulin production.</title>
        <authorList>
            <person name="Fan W."/>
            <person name="Wang S."/>
            <person name="Wang H."/>
            <person name="Wang A."/>
            <person name="Jiang F."/>
            <person name="Liu H."/>
            <person name="Zhao H."/>
            <person name="Xu D."/>
            <person name="Zhang Y."/>
        </authorList>
    </citation>
    <scope>NUCLEOTIDE SEQUENCE [LARGE SCALE GENOMIC DNA]</scope>
    <source>
        <strain evidence="2">cv. Niubang</strain>
    </source>
</reference>
<accession>A0ACB9EI69</accession>
<sequence>MEKLEDLEWIEAQKMVINIDLIAATKKHLQFLEAINDNGKLYNGLVLERAVFRYKYCWLPLLAKHKVTKWQLVVPLDCEWIWHCHRLNPVRYMADCKELFGRILDPCGMVISSIEGGCKKETEELWNKMYPKEPYELGLLGDCFDNEYGNELVASESTKYDLVSAVKRQRSFYYQVSRAFMKDDIFLDGALKRYKGFLHLIRRNMEKKSGQLCVPTYDIDLIWHTHQLHPLSYCNDTVSLLGNILDHDDSDSDRAKDQKLDVGFTRTTKQWTHMFSSRYWRAGAMYSDITPLNHLNDSARSSVIMFVEIMVEMIEVRNYHKGNLVLSIKKKQNDMLFKGNNHFNICAKTEEPQAVIFQCEPNGDLFFQLMDGSSKSLGTCLISISELDSKLASPIWLKFESDRSLSVTLGIFISMTPPSPLQGIVIKCGKLSGSGGCGTTCITTRLWATGGMCNGSGGGGGCGSGCRASCGGCHGSCGGRCGGGGNCNGKQGV</sequence>
<evidence type="ECO:0000313" key="1">
    <source>
        <dbReference type="EMBL" id="KAI3758416.1"/>
    </source>
</evidence>
<protein>
    <submittedName>
        <fullName evidence="1">Uncharacterized protein</fullName>
    </submittedName>
</protein>
<reference evidence="2" key="1">
    <citation type="journal article" date="2022" name="Mol. Ecol. Resour.">
        <title>The genomes of chicory, endive, great burdock and yacon provide insights into Asteraceae palaeo-polyploidization history and plant inulin production.</title>
        <authorList>
            <person name="Fan W."/>
            <person name="Wang S."/>
            <person name="Wang H."/>
            <person name="Wang A."/>
            <person name="Jiang F."/>
            <person name="Liu H."/>
            <person name="Zhao H."/>
            <person name="Xu D."/>
            <person name="Zhang Y."/>
        </authorList>
    </citation>
    <scope>NUCLEOTIDE SEQUENCE [LARGE SCALE GENOMIC DNA]</scope>
    <source>
        <strain evidence="2">cv. Niubang</strain>
    </source>
</reference>
<comment type="caution">
    <text evidence="1">The sequence shown here is derived from an EMBL/GenBank/DDBJ whole genome shotgun (WGS) entry which is preliminary data.</text>
</comment>
<gene>
    <name evidence="1" type="ORF">L6452_05977</name>
</gene>
<name>A0ACB9EI69_ARCLA</name>
<organism evidence="1 2">
    <name type="scientific">Arctium lappa</name>
    <name type="common">Greater burdock</name>
    <name type="synonym">Lappa major</name>
    <dbReference type="NCBI Taxonomy" id="4217"/>
    <lineage>
        <taxon>Eukaryota</taxon>
        <taxon>Viridiplantae</taxon>
        <taxon>Streptophyta</taxon>
        <taxon>Embryophyta</taxon>
        <taxon>Tracheophyta</taxon>
        <taxon>Spermatophyta</taxon>
        <taxon>Magnoliopsida</taxon>
        <taxon>eudicotyledons</taxon>
        <taxon>Gunneridae</taxon>
        <taxon>Pentapetalae</taxon>
        <taxon>asterids</taxon>
        <taxon>campanulids</taxon>
        <taxon>Asterales</taxon>
        <taxon>Asteraceae</taxon>
        <taxon>Carduoideae</taxon>
        <taxon>Cardueae</taxon>
        <taxon>Arctiinae</taxon>
        <taxon>Arctium</taxon>
    </lineage>
</organism>
<keyword evidence="2" id="KW-1185">Reference proteome</keyword>
<evidence type="ECO:0000313" key="2">
    <source>
        <dbReference type="Proteomes" id="UP001055879"/>
    </source>
</evidence>
<dbReference type="Proteomes" id="UP001055879">
    <property type="component" value="Linkage Group LG02"/>
</dbReference>
<dbReference type="EMBL" id="CM042048">
    <property type="protein sequence ID" value="KAI3758416.1"/>
    <property type="molecule type" value="Genomic_DNA"/>
</dbReference>
<proteinExistence type="predicted"/>